<dbReference type="eggNOG" id="ENOG5031W0C">
    <property type="taxonomic scope" value="Bacteria"/>
</dbReference>
<keyword evidence="3" id="KW-1185">Reference proteome</keyword>
<feature type="transmembrane region" description="Helical" evidence="1">
    <location>
        <begin position="140"/>
        <end position="159"/>
    </location>
</feature>
<evidence type="ECO:0000313" key="3">
    <source>
        <dbReference type="Proteomes" id="UP000005845"/>
    </source>
</evidence>
<dbReference type="Proteomes" id="UP000005845">
    <property type="component" value="Unassembled WGS sequence"/>
</dbReference>
<keyword evidence="1" id="KW-0812">Transmembrane</keyword>
<feature type="transmembrane region" description="Helical" evidence="1">
    <location>
        <begin position="77"/>
        <end position="95"/>
    </location>
</feature>
<accession>H5TYJ1</accession>
<feature type="transmembrane region" description="Helical" evidence="1">
    <location>
        <begin position="102"/>
        <end position="124"/>
    </location>
</feature>
<comment type="caution">
    <text evidence="2">The sequence shown here is derived from an EMBL/GenBank/DDBJ whole genome shotgun (WGS) entry which is preliminary data.</text>
</comment>
<name>H5TYJ1_9ACTN</name>
<feature type="transmembrane region" description="Helical" evidence="1">
    <location>
        <begin position="204"/>
        <end position="226"/>
    </location>
</feature>
<feature type="transmembrane region" description="Helical" evidence="1">
    <location>
        <begin position="166"/>
        <end position="184"/>
    </location>
</feature>
<protein>
    <recommendedName>
        <fullName evidence="4">Integral membrane protein</fullName>
    </recommendedName>
</protein>
<proteinExistence type="predicted"/>
<evidence type="ECO:0000313" key="2">
    <source>
        <dbReference type="EMBL" id="GAB38549.1"/>
    </source>
</evidence>
<feature type="transmembrane region" description="Helical" evidence="1">
    <location>
        <begin position="41"/>
        <end position="65"/>
    </location>
</feature>
<keyword evidence="1" id="KW-0472">Membrane</keyword>
<dbReference type="EMBL" id="BAFC01000046">
    <property type="protein sequence ID" value="GAB38549.1"/>
    <property type="molecule type" value="Genomic_DNA"/>
</dbReference>
<reference evidence="2 3" key="1">
    <citation type="submission" date="2012-02" db="EMBL/GenBank/DDBJ databases">
        <title>Whole genome shotgun sequence of Gordonia sputi NBRC 100414.</title>
        <authorList>
            <person name="Yoshida I."/>
            <person name="Hosoyama A."/>
            <person name="Tsuchikane K."/>
            <person name="Katsumata H."/>
            <person name="Yamazaki S."/>
            <person name="Fujita N."/>
        </authorList>
    </citation>
    <scope>NUCLEOTIDE SEQUENCE [LARGE SCALE GENOMIC DNA]</scope>
    <source>
        <strain evidence="2 3">NBRC 100414</strain>
    </source>
</reference>
<gene>
    <name evidence="2" type="ORF">GOSPT_046_00140</name>
</gene>
<dbReference type="AlphaFoldDB" id="H5TYJ1"/>
<sequence>MYPSQPQPPIAQPPGHSYQPPYPMYPPRRPARTPLGDRGPWWAQALVSAAIGGFFFVVSCALQIALSEFGLHDWWRFSVWTLAALLYMGVLAVWARSTPQRILGPGAALVLLGLQRVLDALWAISGPRLYSGWTYAEFEWWYSANNGLVILGVVVGWSLARRRTAFALIGIIPALALSAAGGWIEQAIHYPKSYITASLLDGVVFIGFCVLGILSVWACDGIGLAIRRGRTQSRPRPAYPQPGY</sequence>
<evidence type="ECO:0008006" key="4">
    <source>
        <dbReference type="Google" id="ProtNLM"/>
    </source>
</evidence>
<keyword evidence="1" id="KW-1133">Transmembrane helix</keyword>
<evidence type="ECO:0000256" key="1">
    <source>
        <dbReference type="SAM" id="Phobius"/>
    </source>
</evidence>
<organism evidence="2 3">
    <name type="scientific">Gordonia sputi NBRC 100414</name>
    <dbReference type="NCBI Taxonomy" id="1089453"/>
    <lineage>
        <taxon>Bacteria</taxon>
        <taxon>Bacillati</taxon>
        <taxon>Actinomycetota</taxon>
        <taxon>Actinomycetes</taxon>
        <taxon>Mycobacteriales</taxon>
        <taxon>Gordoniaceae</taxon>
        <taxon>Gordonia</taxon>
    </lineage>
</organism>